<dbReference type="WBParaSite" id="JU765_v2.g6648.t1">
    <property type="protein sequence ID" value="JU765_v2.g6648.t1"/>
    <property type="gene ID" value="JU765_v2.g6648"/>
</dbReference>
<evidence type="ECO:0000313" key="1">
    <source>
        <dbReference type="Proteomes" id="UP000887576"/>
    </source>
</evidence>
<reference evidence="2" key="1">
    <citation type="submission" date="2022-11" db="UniProtKB">
        <authorList>
            <consortium name="WormBaseParasite"/>
        </authorList>
    </citation>
    <scope>IDENTIFICATION</scope>
</reference>
<organism evidence="1 2">
    <name type="scientific">Panagrolaimus sp. JU765</name>
    <dbReference type="NCBI Taxonomy" id="591449"/>
    <lineage>
        <taxon>Eukaryota</taxon>
        <taxon>Metazoa</taxon>
        <taxon>Ecdysozoa</taxon>
        <taxon>Nematoda</taxon>
        <taxon>Chromadorea</taxon>
        <taxon>Rhabditida</taxon>
        <taxon>Tylenchina</taxon>
        <taxon>Panagrolaimomorpha</taxon>
        <taxon>Panagrolaimoidea</taxon>
        <taxon>Panagrolaimidae</taxon>
        <taxon>Panagrolaimus</taxon>
    </lineage>
</organism>
<evidence type="ECO:0000313" key="2">
    <source>
        <dbReference type="WBParaSite" id="JU765_v2.g6648.t1"/>
    </source>
</evidence>
<name>A0AC34RH19_9BILA</name>
<sequence length="171" mass="19506">MPKIPTVKMTNGLELPLFGYGTWQAQDEQQLKTALKVALESGYRLIDTAYAYGNEQIIGEVLQEFYKSGKLKREDVFITTKLPPFNHHPENVPKSVDEQLKKLQTDYIDLFLIHTPCPNKGTPTNLFQLDSNGQVIEDPVDHIDTWKSLEKLYKLGILKSIGLSNFNEQQI</sequence>
<dbReference type="Proteomes" id="UP000887576">
    <property type="component" value="Unplaced"/>
</dbReference>
<protein>
    <submittedName>
        <fullName evidence="2">NADP-dependent oxidoreductase domain-containing protein</fullName>
    </submittedName>
</protein>
<proteinExistence type="predicted"/>
<accession>A0AC34RH19</accession>